<dbReference type="EMBL" id="VSRR010002591">
    <property type="protein sequence ID" value="MPC32236.1"/>
    <property type="molecule type" value="Genomic_DNA"/>
</dbReference>
<organism evidence="1 2">
    <name type="scientific">Portunus trituberculatus</name>
    <name type="common">Swimming crab</name>
    <name type="synonym">Neptunus trituberculatus</name>
    <dbReference type="NCBI Taxonomy" id="210409"/>
    <lineage>
        <taxon>Eukaryota</taxon>
        <taxon>Metazoa</taxon>
        <taxon>Ecdysozoa</taxon>
        <taxon>Arthropoda</taxon>
        <taxon>Crustacea</taxon>
        <taxon>Multicrustacea</taxon>
        <taxon>Malacostraca</taxon>
        <taxon>Eumalacostraca</taxon>
        <taxon>Eucarida</taxon>
        <taxon>Decapoda</taxon>
        <taxon>Pleocyemata</taxon>
        <taxon>Brachyura</taxon>
        <taxon>Eubrachyura</taxon>
        <taxon>Portunoidea</taxon>
        <taxon>Portunidae</taxon>
        <taxon>Portuninae</taxon>
        <taxon>Portunus</taxon>
    </lineage>
</organism>
<evidence type="ECO:0000313" key="2">
    <source>
        <dbReference type="Proteomes" id="UP000324222"/>
    </source>
</evidence>
<protein>
    <submittedName>
        <fullName evidence="1">Uncharacterized protein</fullName>
    </submittedName>
</protein>
<keyword evidence="2" id="KW-1185">Reference proteome</keyword>
<sequence>MVLCSYSTSSGLVCGLLREGGVWIAAGVQEGAGGGRNLLMRLRHKWSRALTKQVRNVKGRCDKERRPRHATPATRQHLCTFTANEGHDPFLLSSFVSFTFHWQGGNISGLMSVET</sequence>
<proteinExistence type="predicted"/>
<name>A0A5B7EG75_PORTR</name>
<dbReference type="Proteomes" id="UP000324222">
    <property type="component" value="Unassembled WGS sequence"/>
</dbReference>
<reference evidence="1 2" key="1">
    <citation type="submission" date="2019-05" db="EMBL/GenBank/DDBJ databases">
        <title>Another draft genome of Portunus trituberculatus and its Hox gene families provides insights of decapod evolution.</title>
        <authorList>
            <person name="Jeong J.-H."/>
            <person name="Song I."/>
            <person name="Kim S."/>
            <person name="Choi T."/>
            <person name="Kim D."/>
            <person name="Ryu S."/>
            <person name="Kim W."/>
        </authorList>
    </citation>
    <scope>NUCLEOTIDE SEQUENCE [LARGE SCALE GENOMIC DNA]</scope>
    <source>
        <tissue evidence="1">Muscle</tissue>
    </source>
</reference>
<accession>A0A5B7EG75</accession>
<evidence type="ECO:0000313" key="1">
    <source>
        <dbReference type="EMBL" id="MPC32236.1"/>
    </source>
</evidence>
<gene>
    <name evidence="1" type="ORF">E2C01_025544</name>
</gene>
<dbReference type="AlphaFoldDB" id="A0A5B7EG75"/>
<comment type="caution">
    <text evidence="1">The sequence shown here is derived from an EMBL/GenBank/DDBJ whole genome shotgun (WGS) entry which is preliminary data.</text>
</comment>